<dbReference type="GO" id="GO:0016491">
    <property type="term" value="F:oxidoreductase activity"/>
    <property type="evidence" value="ECO:0007669"/>
    <property type="project" value="UniProtKB-KW"/>
</dbReference>
<keyword evidence="7" id="KW-0408">Iron</keyword>
<dbReference type="CDD" id="cd01335">
    <property type="entry name" value="Radical_SAM"/>
    <property type="match status" value="1"/>
</dbReference>
<dbReference type="InterPro" id="IPR058240">
    <property type="entry name" value="rSAM_sf"/>
</dbReference>
<proteinExistence type="inferred from homology"/>
<dbReference type="NCBIfam" id="TIGR02494">
    <property type="entry name" value="PFLE_PFLC"/>
    <property type="match status" value="1"/>
</dbReference>
<gene>
    <name evidence="12" type="ORF">INF28_09430</name>
</gene>
<evidence type="ECO:0000256" key="1">
    <source>
        <dbReference type="ARBA" id="ARBA00001966"/>
    </source>
</evidence>
<keyword evidence="13" id="KW-1185">Reference proteome</keyword>
<evidence type="ECO:0000259" key="10">
    <source>
        <dbReference type="PROSITE" id="PS51379"/>
    </source>
</evidence>
<evidence type="ECO:0000256" key="5">
    <source>
        <dbReference type="ARBA" id="ARBA00022723"/>
    </source>
</evidence>
<dbReference type="InterPro" id="IPR034457">
    <property type="entry name" value="Organic_radical-activating"/>
</dbReference>
<accession>A0A9D5LZ30</accession>
<dbReference type="InterPro" id="IPR017896">
    <property type="entry name" value="4Fe4S_Fe-S-bd"/>
</dbReference>
<evidence type="ECO:0000256" key="9">
    <source>
        <dbReference type="ARBA" id="ARBA00047365"/>
    </source>
</evidence>
<dbReference type="PIRSF" id="PIRSF000371">
    <property type="entry name" value="PFL_act_enz"/>
    <property type="match status" value="1"/>
</dbReference>
<dbReference type="SFLD" id="SFLDG01066">
    <property type="entry name" value="organic_radical-activating_enz"/>
    <property type="match status" value="1"/>
</dbReference>
<sequence>MNGTIFDIKECSMHDGPGVRVTVFLKGCPLRCMWCHNPEGLSREPQLMFKENRCCRCGKCRIKCNHDICQRFNRCVYACPNDCLSVSGKMIGDAELAESLLKQKNMLQFINGGVTFSGGEPLLQWEFVCAVIDRISELNIAIQTSGFAESNAYRSVVDKVDFVMQDIKIMNPEKHKLYTGVENSKILDNIDYLKKSGKKFVFRVPLIPDITDTEENLKEISKFVGGHRTELMRYNTFAGVKYPMLGMKYKLSDRESRKDDYTKYFENAVLL</sequence>
<dbReference type="PANTHER" id="PTHR30352:SF4">
    <property type="entry name" value="PYRUVATE FORMATE-LYASE 2-ACTIVATING ENZYME"/>
    <property type="match status" value="1"/>
</dbReference>
<dbReference type="GO" id="GO:0051539">
    <property type="term" value="F:4 iron, 4 sulfur cluster binding"/>
    <property type="evidence" value="ECO:0007669"/>
    <property type="project" value="UniProtKB-KW"/>
</dbReference>
<dbReference type="PROSITE" id="PS51379">
    <property type="entry name" value="4FE4S_FER_2"/>
    <property type="match status" value="1"/>
</dbReference>
<reference evidence="12" key="1">
    <citation type="submission" date="2020-10" db="EMBL/GenBank/DDBJ databases">
        <title>ChiBAC.</title>
        <authorList>
            <person name="Zenner C."/>
            <person name="Hitch T.C.A."/>
            <person name="Clavel T."/>
        </authorList>
    </citation>
    <scope>NUCLEOTIDE SEQUENCE</scope>
    <source>
        <strain evidence="12">DSM 107454</strain>
    </source>
</reference>
<evidence type="ECO:0000313" key="13">
    <source>
        <dbReference type="Proteomes" id="UP000806542"/>
    </source>
</evidence>
<feature type="domain" description="Radical SAM core" evidence="11">
    <location>
        <begin position="14"/>
        <end position="271"/>
    </location>
</feature>
<dbReference type="InterPro" id="IPR007197">
    <property type="entry name" value="rSAM"/>
</dbReference>
<protein>
    <submittedName>
        <fullName evidence="12">Glycyl-radical enzyme activating protein</fullName>
    </submittedName>
</protein>
<dbReference type="SUPFAM" id="SSF102114">
    <property type="entry name" value="Radical SAM enzymes"/>
    <property type="match status" value="1"/>
</dbReference>
<comment type="similarity">
    <text evidence="2">Belongs to the organic radical-activating enzymes family.</text>
</comment>
<dbReference type="InterPro" id="IPR013785">
    <property type="entry name" value="Aldolase_TIM"/>
</dbReference>
<evidence type="ECO:0000259" key="11">
    <source>
        <dbReference type="PROSITE" id="PS51918"/>
    </source>
</evidence>
<evidence type="ECO:0000256" key="3">
    <source>
        <dbReference type="ARBA" id="ARBA00022485"/>
    </source>
</evidence>
<keyword evidence="6" id="KW-0560">Oxidoreductase</keyword>
<evidence type="ECO:0000256" key="2">
    <source>
        <dbReference type="ARBA" id="ARBA00009777"/>
    </source>
</evidence>
<dbReference type="PANTHER" id="PTHR30352">
    <property type="entry name" value="PYRUVATE FORMATE-LYASE-ACTIVATING ENZYME"/>
    <property type="match status" value="1"/>
</dbReference>
<dbReference type="EMBL" id="JADCKB010000020">
    <property type="protein sequence ID" value="MBE5040681.1"/>
    <property type="molecule type" value="Genomic_DNA"/>
</dbReference>
<keyword evidence="4" id="KW-0949">S-adenosyl-L-methionine</keyword>
<name>A0A9D5LZ30_9FIRM</name>
<dbReference type="PROSITE" id="PS01087">
    <property type="entry name" value="RADICAL_ACTIVATING"/>
    <property type="match status" value="1"/>
</dbReference>
<dbReference type="GO" id="GO:0046872">
    <property type="term" value="F:metal ion binding"/>
    <property type="evidence" value="ECO:0007669"/>
    <property type="project" value="UniProtKB-KW"/>
</dbReference>
<dbReference type="InterPro" id="IPR040074">
    <property type="entry name" value="BssD/PflA/YjjW"/>
</dbReference>
<dbReference type="PROSITE" id="PS51918">
    <property type="entry name" value="RADICAL_SAM"/>
    <property type="match status" value="1"/>
</dbReference>
<dbReference type="InterPro" id="IPR001989">
    <property type="entry name" value="Radical_activat_CS"/>
</dbReference>
<evidence type="ECO:0000256" key="7">
    <source>
        <dbReference type="ARBA" id="ARBA00023004"/>
    </source>
</evidence>
<comment type="cofactor">
    <cofactor evidence="1">
        <name>[4Fe-4S] cluster</name>
        <dbReference type="ChEBI" id="CHEBI:49883"/>
    </cofactor>
</comment>
<evidence type="ECO:0000256" key="6">
    <source>
        <dbReference type="ARBA" id="ARBA00023002"/>
    </source>
</evidence>
<evidence type="ECO:0000313" key="12">
    <source>
        <dbReference type="EMBL" id="MBE5040681.1"/>
    </source>
</evidence>
<keyword evidence="3" id="KW-0004">4Fe-4S</keyword>
<dbReference type="RefSeq" id="WP_226393235.1">
    <property type="nucleotide sequence ID" value="NZ_JADCKB010000020.1"/>
</dbReference>
<keyword evidence="8" id="KW-0411">Iron-sulfur</keyword>
<dbReference type="Pfam" id="PF04055">
    <property type="entry name" value="Radical_SAM"/>
    <property type="match status" value="1"/>
</dbReference>
<comment type="caution">
    <text evidence="12">The sequence shown here is derived from an EMBL/GenBank/DDBJ whole genome shotgun (WGS) entry which is preliminary data.</text>
</comment>
<evidence type="ECO:0000256" key="4">
    <source>
        <dbReference type="ARBA" id="ARBA00022691"/>
    </source>
</evidence>
<dbReference type="InterPro" id="IPR012839">
    <property type="entry name" value="Organic_radical_activase"/>
</dbReference>
<dbReference type="SFLD" id="SFLDG01118">
    <property type="entry name" value="activating_enzymes__group_2"/>
    <property type="match status" value="1"/>
</dbReference>
<keyword evidence="5" id="KW-0479">Metal-binding</keyword>
<organism evidence="12 13">
    <name type="scientific">Ructibacterium gallinarum</name>
    <dbReference type="NCBI Taxonomy" id="2779355"/>
    <lineage>
        <taxon>Bacteria</taxon>
        <taxon>Bacillati</taxon>
        <taxon>Bacillota</taxon>
        <taxon>Clostridia</taxon>
        <taxon>Eubacteriales</taxon>
        <taxon>Oscillospiraceae</taxon>
        <taxon>Ructibacterium</taxon>
    </lineage>
</organism>
<dbReference type="SFLD" id="SFLDS00029">
    <property type="entry name" value="Radical_SAM"/>
    <property type="match status" value="1"/>
</dbReference>
<evidence type="ECO:0000256" key="8">
    <source>
        <dbReference type="ARBA" id="ARBA00023014"/>
    </source>
</evidence>
<feature type="domain" description="4Fe-4S ferredoxin-type" evidence="10">
    <location>
        <begin position="60"/>
        <end position="89"/>
    </location>
</feature>
<dbReference type="SUPFAM" id="SSF54862">
    <property type="entry name" value="4Fe-4S ferredoxins"/>
    <property type="match status" value="1"/>
</dbReference>
<dbReference type="Proteomes" id="UP000806542">
    <property type="component" value="Unassembled WGS sequence"/>
</dbReference>
<comment type="catalytic activity">
    <reaction evidence="9">
        <text>glycyl-[protein] + reduced [flavodoxin] + S-adenosyl-L-methionine = glycin-2-yl radical-[protein] + semiquinone [flavodoxin] + 5'-deoxyadenosine + L-methionine + H(+)</text>
        <dbReference type="Rhea" id="RHEA:61976"/>
        <dbReference type="Rhea" id="RHEA-COMP:10622"/>
        <dbReference type="Rhea" id="RHEA-COMP:14480"/>
        <dbReference type="Rhea" id="RHEA-COMP:15993"/>
        <dbReference type="Rhea" id="RHEA-COMP:15994"/>
        <dbReference type="ChEBI" id="CHEBI:15378"/>
        <dbReference type="ChEBI" id="CHEBI:17319"/>
        <dbReference type="ChEBI" id="CHEBI:29947"/>
        <dbReference type="ChEBI" id="CHEBI:32722"/>
        <dbReference type="ChEBI" id="CHEBI:57618"/>
        <dbReference type="ChEBI" id="CHEBI:57844"/>
        <dbReference type="ChEBI" id="CHEBI:59789"/>
        <dbReference type="ChEBI" id="CHEBI:140311"/>
    </reaction>
</comment>
<dbReference type="AlphaFoldDB" id="A0A9D5LZ30"/>
<dbReference type="Gene3D" id="3.20.20.70">
    <property type="entry name" value="Aldolase class I"/>
    <property type="match status" value="1"/>
</dbReference>